<name>A0A7X3MRW6_9HYPH</name>
<protein>
    <submittedName>
        <fullName evidence="3">LPS export ABC transporter periplasmic protein LptC</fullName>
    </submittedName>
</protein>
<sequence length="282" mass="29984">MSVITSPSPIGMAPESGQTEGIGSDVAGFQVITTQDSRVSRPAARTHAFRKARRHSRWVRFAKIAIPSGSILAMASVALFAYFEPFKQIENLSFDNIGVDGTSVTMEAPRLTGFKNDNRPYEVTASAATQDVRKPNFVELKDLRARIVTDDRGSVARLEADIGVLNTQKEQMNLRQSVRVTTDAGQEVQMQSAFVDFKSGSVTSTEPVTVILGDNGRIEAKGLKVVDNGKVLSFKGRVHTTFMPSAASGPDDAPAPAGTDSAVPVSPPAAGPAAAQPTSVRP</sequence>
<keyword evidence="4" id="KW-1185">Reference proteome</keyword>
<comment type="caution">
    <text evidence="3">The sequence shown here is derived from an EMBL/GenBank/DDBJ whole genome shotgun (WGS) entry which is preliminary data.</text>
</comment>
<evidence type="ECO:0000313" key="3">
    <source>
        <dbReference type="EMBL" id="MXQ11923.1"/>
    </source>
</evidence>
<dbReference type="Proteomes" id="UP000436483">
    <property type="component" value="Unassembled WGS sequence"/>
</dbReference>
<proteinExistence type="predicted"/>
<evidence type="ECO:0000256" key="2">
    <source>
        <dbReference type="SAM" id="Phobius"/>
    </source>
</evidence>
<dbReference type="EMBL" id="WURB01000006">
    <property type="protein sequence ID" value="MXQ11923.1"/>
    <property type="molecule type" value="Genomic_DNA"/>
</dbReference>
<dbReference type="GO" id="GO:0015221">
    <property type="term" value="F:lipopolysaccharide transmembrane transporter activity"/>
    <property type="evidence" value="ECO:0007669"/>
    <property type="project" value="InterPro"/>
</dbReference>
<dbReference type="InterPro" id="IPR026265">
    <property type="entry name" value="LptC"/>
</dbReference>
<keyword evidence="2" id="KW-0812">Transmembrane</keyword>
<feature type="compositionally biased region" description="Low complexity" evidence="1">
    <location>
        <begin position="244"/>
        <end position="264"/>
    </location>
</feature>
<dbReference type="GO" id="GO:0005886">
    <property type="term" value="C:plasma membrane"/>
    <property type="evidence" value="ECO:0007669"/>
    <property type="project" value="InterPro"/>
</dbReference>
<keyword evidence="2" id="KW-0472">Membrane</keyword>
<evidence type="ECO:0000256" key="1">
    <source>
        <dbReference type="SAM" id="MobiDB-lite"/>
    </source>
</evidence>
<dbReference type="AlphaFoldDB" id="A0A7X3MRW6"/>
<keyword evidence="2" id="KW-1133">Transmembrane helix</keyword>
<feature type="region of interest" description="Disordered" evidence="1">
    <location>
        <begin position="243"/>
        <end position="282"/>
    </location>
</feature>
<gene>
    <name evidence="3" type="primary">lptC</name>
    <name evidence="3" type="ORF">GR328_10710</name>
</gene>
<organism evidence="3 4">
    <name type="scientific">Microvirga makkahensis</name>
    <dbReference type="NCBI Taxonomy" id="1128670"/>
    <lineage>
        <taxon>Bacteria</taxon>
        <taxon>Pseudomonadati</taxon>
        <taxon>Pseudomonadota</taxon>
        <taxon>Alphaproteobacteria</taxon>
        <taxon>Hyphomicrobiales</taxon>
        <taxon>Methylobacteriaceae</taxon>
        <taxon>Microvirga</taxon>
    </lineage>
</organism>
<feature type="transmembrane region" description="Helical" evidence="2">
    <location>
        <begin position="61"/>
        <end position="83"/>
    </location>
</feature>
<reference evidence="3 4" key="2">
    <citation type="submission" date="2020-01" db="EMBL/GenBank/DDBJ databases">
        <title>Microvirga sp. nov., an arsenate reduction bacterium isolated from Tibet hotspring sediments.</title>
        <authorList>
            <person name="Xian W.-D."/>
            <person name="Li W.-J."/>
        </authorList>
    </citation>
    <scope>NUCLEOTIDE SEQUENCE [LARGE SCALE GENOMIC DNA]</scope>
    <source>
        <strain evidence="3 4">KCTC 23863</strain>
    </source>
</reference>
<dbReference type="Gene3D" id="2.60.450.10">
    <property type="entry name" value="Lipopolysaccharide (LPS) transport protein A like domain"/>
    <property type="match status" value="1"/>
</dbReference>
<accession>A0A7X3MRW6</accession>
<dbReference type="InterPro" id="IPR010664">
    <property type="entry name" value="LipoPS_assembly_LptC-rel"/>
</dbReference>
<reference evidence="3 4" key="1">
    <citation type="submission" date="2019-12" db="EMBL/GenBank/DDBJ databases">
        <authorList>
            <person name="Yuan C.-G."/>
        </authorList>
    </citation>
    <scope>NUCLEOTIDE SEQUENCE [LARGE SCALE GENOMIC DNA]</scope>
    <source>
        <strain evidence="3 4">KCTC 23863</strain>
    </source>
</reference>
<evidence type="ECO:0000313" key="4">
    <source>
        <dbReference type="Proteomes" id="UP000436483"/>
    </source>
</evidence>
<dbReference type="Pfam" id="PF06835">
    <property type="entry name" value="LptC"/>
    <property type="match status" value="1"/>
</dbReference>
<dbReference type="OrthoDB" id="7873824at2"/>
<feature type="compositionally biased region" description="Low complexity" evidence="1">
    <location>
        <begin position="271"/>
        <end position="282"/>
    </location>
</feature>
<dbReference type="NCBIfam" id="TIGR04409">
    <property type="entry name" value="LptC_YrbK"/>
    <property type="match status" value="1"/>
</dbReference>